<dbReference type="GO" id="GO:1904158">
    <property type="term" value="P:axonemal central apparatus assembly"/>
    <property type="evidence" value="ECO:0007669"/>
    <property type="project" value="TreeGrafter"/>
</dbReference>
<gene>
    <name evidence="9" type="ORF">F2P81_007437</name>
</gene>
<dbReference type="InterPro" id="IPR033305">
    <property type="entry name" value="Hydin-like"/>
</dbReference>
<feature type="compositionally biased region" description="Basic and acidic residues" evidence="6">
    <location>
        <begin position="3097"/>
        <end position="3111"/>
    </location>
</feature>
<feature type="region of interest" description="Disordered" evidence="6">
    <location>
        <begin position="1944"/>
        <end position="2047"/>
    </location>
</feature>
<comment type="caution">
    <text evidence="9">The sequence shown here is derived from an EMBL/GenBank/DDBJ whole genome shotgun (WGS) entry which is preliminary data.</text>
</comment>
<dbReference type="Gene3D" id="3.40.50.300">
    <property type="entry name" value="P-loop containing nucleotide triphosphate hydrolases"/>
    <property type="match status" value="1"/>
</dbReference>
<evidence type="ECO:0000259" key="8">
    <source>
        <dbReference type="Pfam" id="PF22544"/>
    </source>
</evidence>
<feature type="region of interest" description="Disordered" evidence="6">
    <location>
        <begin position="1207"/>
        <end position="1227"/>
    </location>
</feature>
<feature type="compositionally biased region" description="Basic and acidic residues" evidence="6">
    <location>
        <begin position="1944"/>
        <end position="1964"/>
    </location>
</feature>
<evidence type="ECO:0000256" key="3">
    <source>
        <dbReference type="ARBA" id="ARBA00022490"/>
    </source>
</evidence>
<keyword evidence="4" id="KW-0969">Cilium</keyword>
<feature type="region of interest" description="Disordered" evidence="6">
    <location>
        <begin position="1049"/>
        <end position="1101"/>
    </location>
</feature>
<feature type="compositionally biased region" description="Basic and acidic residues" evidence="6">
    <location>
        <begin position="1216"/>
        <end position="1227"/>
    </location>
</feature>
<comment type="subcellular location">
    <subcellularLocation>
        <location evidence="1">Cell projection</location>
        <location evidence="1">Cilium</location>
    </subcellularLocation>
    <subcellularLocation>
        <location evidence="2">Cytoplasm</location>
    </subcellularLocation>
</comment>
<dbReference type="Gene3D" id="2.60.40.10">
    <property type="entry name" value="Immunoglobulins"/>
    <property type="match status" value="22"/>
</dbReference>
<dbReference type="Pfam" id="PF22544">
    <property type="entry name" value="HYDIN_VesB_CFA65-like_Ig"/>
    <property type="match status" value="4"/>
</dbReference>
<feature type="domain" description="Hydin adenylate kinase-like" evidence="7">
    <location>
        <begin position="1806"/>
        <end position="1844"/>
    </location>
</feature>
<dbReference type="PANTHER" id="PTHR23053:SF0">
    <property type="entry name" value="HYDROCEPHALUS-INDUCING PROTEIN HOMOLOG"/>
    <property type="match status" value="1"/>
</dbReference>
<dbReference type="SUPFAM" id="SSF52540">
    <property type="entry name" value="P-loop containing nucleoside triphosphate hydrolases"/>
    <property type="match status" value="1"/>
</dbReference>
<feature type="region of interest" description="Disordered" evidence="6">
    <location>
        <begin position="2700"/>
        <end position="2726"/>
    </location>
</feature>
<feature type="domain" description="HYDIN/VesB/CFA65-like Ig-like" evidence="8">
    <location>
        <begin position="3956"/>
        <end position="4050"/>
    </location>
</feature>
<dbReference type="Proteomes" id="UP000438429">
    <property type="component" value="Unassembled WGS sequence"/>
</dbReference>
<feature type="region of interest" description="Disordered" evidence="6">
    <location>
        <begin position="3226"/>
        <end position="3247"/>
    </location>
</feature>
<dbReference type="GO" id="GO:0003341">
    <property type="term" value="P:cilium movement"/>
    <property type="evidence" value="ECO:0007669"/>
    <property type="project" value="TreeGrafter"/>
</dbReference>
<evidence type="ECO:0008006" key="11">
    <source>
        <dbReference type="Google" id="ProtNLM"/>
    </source>
</evidence>
<evidence type="ECO:0000256" key="1">
    <source>
        <dbReference type="ARBA" id="ARBA00004138"/>
    </source>
</evidence>
<feature type="domain" description="Hydin adenylate kinase-like" evidence="7">
    <location>
        <begin position="1688"/>
        <end position="1764"/>
    </location>
</feature>
<organism evidence="9 10">
    <name type="scientific">Scophthalmus maximus</name>
    <name type="common">Turbot</name>
    <name type="synonym">Psetta maxima</name>
    <dbReference type="NCBI Taxonomy" id="52904"/>
    <lineage>
        <taxon>Eukaryota</taxon>
        <taxon>Metazoa</taxon>
        <taxon>Chordata</taxon>
        <taxon>Craniata</taxon>
        <taxon>Vertebrata</taxon>
        <taxon>Euteleostomi</taxon>
        <taxon>Actinopterygii</taxon>
        <taxon>Neopterygii</taxon>
        <taxon>Teleostei</taxon>
        <taxon>Neoteleostei</taxon>
        <taxon>Acanthomorphata</taxon>
        <taxon>Carangaria</taxon>
        <taxon>Pleuronectiformes</taxon>
        <taxon>Pleuronectoidei</taxon>
        <taxon>Scophthalmidae</taxon>
        <taxon>Scophthalmus</taxon>
    </lineage>
</organism>
<evidence type="ECO:0000256" key="5">
    <source>
        <dbReference type="ARBA" id="ARBA00023273"/>
    </source>
</evidence>
<feature type="domain" description="HYDIN/VesB/CFA65-like Ig-like" evidence="8">
    <location>
        <begin position="144"/>
        <end position="237"/>
    </location>
</feature>
<dbReference type="Pfam" id="PF17213">
    <property type="entry name" value="Hydin_ADK"/>
    <property type="match status" value="2"/>
</dbReference>
<feature type="domain" description="HYDIN/VesB/CFA65-like Ig-like" evidence="8">
    <location>
        <begin position="327"/>
        <end position="427"/>
    </location>
</feature>
<feature type="compositionally biased region" description="Basic and acidic residues" evidence="6">
    <location>
        <begin position="2016"/>
        <end position="2030"/>
    </location>
</feature>
<feature type="region of interest" description="Disordered" evidence="6">
    <location>
        <begin position="3309"/>
        <end position="3335"/>
    </location>
</feature>
<evidence type="ECO:0000259" key="7">
    <source>
        <dbReference type="Pfam" id="PF17213"/>
    </source>
</evidence>
<feature type="domain" description="HYDIN/VesB/CFA65-like Ig-like" evidence="8">
    <location>
        <begin position="3768"/>
        <end position="3859"/>
    </location>
</feature>
<evidence type="ECO:0000256" key="6">
    <source>
        <dbReference type="SAM" id="MobiDB-lite"/>
    </source>
</evidence>
<feature type="compositionally biased region" description="Low complexity" evidence="6">
    <location>
        <begin position="3315"/>
        <end position="3330"/>
    </location>
</feature>
<keyword evidence="3" id="KW-0963">Cytoplasm</keyword>
<feature type="region of interest" description="Disordered" evidence="6">
    <location>
        <begin position="2086"/>
        <end position="2143"/>
    </location>
</feature>
<evidence type="ECO:0000313" key="10">
    <source>
        <dbReference type="Proteomes" id="UP000438429"/>
    </source>
</evidence>
<evidence type="ECO:0000313" key="9">
    <source>
        <dbReference type="EMBL" id="KAF0041539.1"/>
    </source>
</evidence>
<accession>A0A6A4T9P1</accession>
<dbReference type="InterPro" id="IPR027417">
    <property type="entry name" value="P-loop_NTPase"/>
</dbReference>
<name>A0A6A4T9P1_SCOMX</name>
<feature type="compositionally biased region" description="Basic and acidic residues" evidence="6">
    <location>
        <begin position="1049"/>
        <end position="1064"/>
    </location>
</feature>
<keyword evidence="5" id="KW-0966">Cell projection</keyword>
<protein>
    <recommendedName>
        <fullName evidence="11">Hydrocephalus-inducing protein-like</fullName>
    </recommendedName>
</protein>
<proteinExistence type="predicted"/>
<sequence length="4512" mass="501012">MSETYDVPDKTGDQPHPLLKEKTCRVRDQLQLKSSSGDIDQTLFQPNPSELVFQNFTHTQTHKLPVVFVNNDKVSRHVKMELKHSEYFHVVGPEDAVSKVAPGLCATFPVVFTPTENKDYFHKLVFVTDQDRFEVPVRAIGPRAILDFPDELRLPLCPVKASTEKTHFVRNVGNSKANFTLHTQRPFSVTPAFGTLDIGVGMQVTVSFNPMTTGDQSQDLLLHYHTGEDVHVRLHGACEELNVHLEPDSVTLEKTYISLSSVHKLSLTNSTDIPLRHSKKVVGKFCMWPRRVSSEPEAGFTLISMFFLKAGRNSRLPLTITGEGLGPKLQLDYDLTYMQNVFIGDKECCEVLASNKGLIDAPFRLSRPDTALGRCFSFSPEEGVVPTGACQIVEVTFHSRILGTFSEDLLLTVTGQPEPLTLTFSGCVIGPTFHFSVPELSFGDVAFGFPETLACTLFNTSLVPMTFALRVLGDGLGPPSVTSDRQVSEVTRSNWHGSAARDIRARPAEFYVSPAAGSLRCMSDVVIKECEEAPLLLFGSSVPRGVILPHTSEKIPVFLRAKAVGELHHILPLATFGSVQPPLEVILTCVGQGPVVHVQNPQLDFGKIPVLTDITRTLRLSNHSPIPANFATRTVQTTANTDSDTHTHTLNKSKKTETSHMAAKTFLFVFPQSHRKSFWRVEPSEGEVPPESQLELRVVAHLRDTIDFRDKLEVSVRDSRTHTVQLSATGTGTTIVSDRPFAPKLDLGTHLSHETYQYRFQLSNHGQQIHRLYWATDGFPACTKTRKRDNSPGVTFLPPINAHRKKEVQSRGSVLSSSREKPVFSLTPSRLELWPGCSVDMVLTGSSDSPKVVRERLVCRGFVGNQDSYKLIMSVDVACRFVAPVLSISAKQLNYYIENVPGESLTPLYQKLVLKNVSALSLSMTLALVEPFSLCEARGAQSSATTKSMVLGDGAQTDLWVCYHPEYCQDWVSRVVDEYLEVQYQGHPQKDRVALHAEVHFPNLHFSTTSVDFGCVRNYTETHRTVTITNCSPLPVSYRWAFVEEQGHSDVRESEMHEKKEEQKYPQNETEDGRRSSTSPSHPASPVRCSHRPGACDPGRTPGHVRVNEVFDVLPMYGHLLPGDQQLVTVSFYGHEHISREMVALCHVKEGPTYEVTLRGEASVISYSLNFNHIDFGRQLFDHMGKAEVTLRNTGKVGFKFTITYPQREEEEEEKEKEAEGLKEAPEELQRITPGQPTAIPSLGYVDAGAEQCLCVLYLPGCPEVFEKQLQLQNEELLHMEIERVLVKENALAANASSLELRDSEISFRKCFKLSKLLLPEYVLDFGYVIHSKVPSHTVNVTNTGSVPVSLHANVKPLAGKGFSAEFERVKNLPCGETQTFTVKFDPQGAKLPTGDIRAVMTIQVADGPTVQVRLCAVVTVPAITVPIETLQFDTVQCGMCQMKTIPLLNRESVPCHWSITEEVKPFKIDKFMPLHQRKKVLQEQRPALVVFQTIPSSGVLAPGKRVHVQIKFSPAEGHAYNRRLVVHVAENAQPVFITAQGQGEEPQLKFCPSVLELGPCLPVSTGVEAAVAVVNPCPFPVEFYSLEFDTQYLNEEKILRLVQGYDDNNVLLLPPRFPGGSLPRELLDYYKEHCSQQKDEVIQRPTEVNGEMLGQLEMTPVSRAIARHMCVDLSPEGQAAHNRRGIAVIVYGAPLTGKSSTAAALAHHYGGACLSVDAVVTYVLVNGTSPVSLTARQHYDSAAAEFAKRRAAQTIESTTEPGAEAHNGGSEPAPQDSTQVMPNASEEGCIDTNSQEAEQPLALCLGGDVTTLCGLLPNNLLVDILAERFQLTDCHRGVVIDGLTSVYTQSAATTLQIVLRALKKRKHIYVVNLSDSFDAMMARERAQREAEEALQEEEVEREERWLQELDEDGYDALTEEKKELVTQRHRGKIQEYKLRKLEQEEEEKRQHEEVKRLQEQELKKKSKKGGKKDTKEMTRRKSMQEGKHSTEPSEMKRLKDEKELKKTSTASSQVKESDQSVKKTEEAKGLQESPPPADKPEGEMPVVSELQAQFIAYEQGKVQVAHILQHWDRTQGSLRVQLPPEDAPLVSEDVGSKKQSPAGKKGKKGTSKALSPMPSHADADKEGDRRRERASQQDVIPHIVLNVTERDDQETKELLKGSALPPLEQVLDDLGLGPSGPPIPPPVTLSVVPFPKKREPSNSQLACDCFTFLVPSEHDKPCEEQKDSEEDMFVSVMKIWFYSDVLGKFEQTLNFELLGTQRRYQLFCRGICAYPSISKDHRILFPRSKKVQKVEDRLQKTYVVKPGYFEFGPLLCSKTRDRYKENRYPENRETLVIHNNSGLEAEVQFTFQHDKQATTFILDPPTMTLKPDQKQELTVWAYPTRVEHVEDSVVCSIRDNPELVLVNLSCWGVRPELELETRHLHFDRVLLHRRDSRTVTLHNKTVLPVSWRLQGLEELGDEFSVPQDQGIISPNSSFILSLHFRARKPLHIKKKLRLEVSDVEDILGIVHTDYIQVSAEAYDIALDISPDGCLDFGTIKVFEEARLSLRMKNQGKYEIAYKFTFEQTQPNQPNLDSMFVLSPQSGILRPHEKPTTVKIVCTPKTAVSIGEQPIMPCQVIEPNIGNGGETIAILTIKVSVHAVFSRYKITPVCDINFGPLVFGSKRSQSFTIENNGFFEFRYSICNMVAETALIGRPGGKKIPQESVSGKASGASHKGRRESVQRDNHAVPNRLSLGIFSVAPCLGTLQPGTQQVVTVECAAEQLGCCNQGLLIDISDRDPSDHPEGVPYKLLAEVCRPAIALDMPSIFEEHHLCPSSEQLSSEQFRNAEGIYVLDDNQFVFHKVLVGRTAHARFKLTNSSKVHCVLCLAIRYGNAKMVRNMEVFHLSATTLNIPSQSHAFAVVTFTPQSMQQYGAVFEAAIEGANRMTPTSKTKVLEFELMGEGNLPSVCVLRPAPRNGSGSPVFRFRRVLVGRRHTLPLVLLNDGNVPAQVQIDILDKHGVFTLTAAPGNTCSSISCSQLEASDDSENRSVHRTTLELNVNEQVEFEVSFYSDGPVSAEAEMMLQVEDNQHSDTVIPLTGETYWEIVSLDNVRRPSQKMDREDDERGRGQANNGSSYCEVLDFGDCHVDCPHQESFTMTNHSSSTAVRFEWPPAGPQVVFSPQVGHLHAGCSKEVTVTFSSNQPVTLNNQPMRCEVHKVKFEQPVEQVMDWDDRQRTVQWLTPATQQESGTQPQQPVKNKVTETEPRCSVVEGSHWGLELRVSTVCDYVKFTCSANSIHFKDTMLYRTRLHQVRLGYSWQVLMDPSSNSDQGGESSVSRPGSRSVGGASTAARPSSAVSSVMSVLTRSRELPPFSVEPEFGTIEPGSTQDVSVRFSPLEAAQLQGRMLCSIPNLQYGNQAPCISVCGLSLQPHCHFDLEDSDYVSGSRRNPEFREPLDPDVRIIEFNAIGLSAPSTRTFAVVNPTSAPYSFKWKCEDADGSPFHCLTPCGDIPPGRKVETCFEYVAKQLDAVESFWSFAIETLSLSFPFLCAGNTREPVVYLSRPHLELGELLVGLKAEHAVYLINGEEDPLYFTVLQSSLVCDDQESSLVLEPASGSVSPKDRLRLALSFTPCREGYVSFRLVLRVKRKSEPLALTVKADCFSLSTLVQVEDPDGGVRDIDPDRQDTVDFGKLGVSEQGTVNILVSNLARFSLEVNFDLTGPSELLQHLEAKPQHATVEVGEQLQSLLVFCPQVKCNLHDVRLSVKVKHGPTFTFAVKGTAVAPSVELSFTKFNFGKCFLFSPGLVSPSQTLVISNKGEVETSVQCQFKSTSYLETRFQPDVLSPGDAMDVPVTFRPREACRYHEKLTFVFNGCVTKHVDILGQGIELKLDVEDPKQRKLKLGHVTLGQKDLSFTPAGELNLTASGGSCHVEIQFSPRQHIPPFNAELLAECSGLLHPLLTVQGCCQVVEVQLDLNQLAFGAVVQHCQAKKRIVMTNTGDMGARFHWKTKSFPPELSISPGKGFIPPGMEVPFDVTFAPKQLSNDKRYDDLTCIVENFSSPVTFTATGSCTAASTSKEVLNFVCPVRGSHSQTLKLANPTNQRCSIRPVLEGEQWRAAPSVTLEALQQKTYEITYRPLTMAANGKKHLGSVFFSFPDGTATLYYLQGTADPPKVEDTLVRELPAKTEHTELLPVKNWLSKQQRFRVLIEILKPGKPDATVSLKGQEYIDVPALAKRNYKMSYFTYREGQHNTKVTFRNEATDEYLFYIVTFKATPPGVLATIELVTTVRRTTSATVQVENPLTTATCLTTECKSTSSATAQAENESKCADINAPPQHTVPPQSKDSLSFQYQPLRAGVSTARLTLCSADLGYFHYDLILRALPPPPEKTVSFNTSLGSSHSVLVKFTNYCRFKTDYACKIDCPDFAVGKLIVAPPGPLTGCEANFEVCFEPHQVGEVRGQLSLSSGLGGEYVFPLHGICLPAKAQGPFTVTAGRIAAIPFKNVFLQTVAFSFQVKTSSRQSATLLQER</sequence>
<reference evidence="9 10" key="1">
    <citation type="submission" date="2019-06" db="EMBL/GenBank/DDBJ databases">
        <title>Draft genomes of female and male turbot (Scophthalmus maximus).</title>
        <authorList>
            <person name="Xu H."/>
            <person name="Xu X.-W."/>
            <person name="Shao C."/>
            <person name="Chen S."/>
        </authorList>
    </citation>
    <scope>NUCLEOTIDE SEQUENCE [LARGE SCALE GENOMIC DNA]</scope>
    <source>
        <strain evidence="9">Ysfricsl-2016a</strain>
        <tissue evidence="9">Blood</tissue>
    </source>
</reference>
<dbReference type="InterPro" id="IPR013783">
    <property type="entry name" value="Ig-like_fold"/>
</dbReference>
<dbReference type="GO" id="GO:0005930">
    <property type="term" value="C:axoneme"/>
    <property type="evidence" value="ECO:0007669"/>
    <property type="project" value="TreeGrafter"/>
</dbReference>
<feature type="compositionally biased region" description="Basic and acidic residues" evidence="6">
    <location>
        <begin position="1972"/>
        <end position="2007"/>
    </location>
</feature>
<feature type="compositionally biased region" description="Basic and acidic residues" evidence="6">
    <location>
        <begin position="2122"/>
        <end position="2136"/>
    </location>
</feature>
<feature type="compositionally biased region" description="Polar residues" evidence="6">
    <location>
        <begin position="3226"/>
        <end position="3240"/>
    </location>
</feature>
<dbReference type="InterPro" id="IPR033768">
    <property type="entry name" value="Hydin_ADK"/>
</dbReference>
<evidence type="ECO:0000256" key="2">
    <source>
        <dbReference type="ARBA" id="ARBA00004496"/>
    </source>
</evidence>
<dbReference type="InterPro" id="IPR053879">
    <property type="entry name" value="HYDIN_VesB_CFA65-like_Ig"/>
</dbReference>
<feature type="region of interest" description="Disordered" evidence="6">
    <location>
        <begin position="1755"/>
        <end position="1793"/>
    </location>
</feature>
<evidence type="ECO:0000256" key="4">
    <source>
        <dbReference type="ARBA" id="ARBA00023069"/>
    </source>
</evidence>
<dbReference type="PANTHER" id="PTHR23053">
    <property type="entry name" value="DLEC1 DELETED IN LUNG AND ESOPHAGEAL CANCER 1"/>
    <property type="match status" value="1"/>
</dbReference>
<dbReference type="EMBL" id="VEVO01000006">
    <property type="protein sequence ID" value="KAF0041539.1"/>
    <property type="molecule type" value="Genomic_DNA"/>
</dbReference>
<feature type="region of interest" description="Disordered" evidence="6">
    <location>
        <begin position="3097"/>
        <end position="3117"/>
    </location>
</feature>